<proteinExistence type="predicted"/>
<organism evidence="1 2">
    <name type="scientific">Saccharospirillum salsuginis</name>
    <dbReference type="NCBI Taxonomy" id="418750"/>
    <lineage>
        <taxon>Bacteria</taxon>
        <taxon>Pseudomonadati</taxon>
        <taxon>Pseudomonadota</taxon>
        <taxon>Gammaproteobacteria</taxon>
        <taxon>Oceanospirillales</taxon>
        <taxon>Saccharospirillaceae</taxon>
        <taxon>Saccharospirillum</taxon>
    </lineage>
</organism>
<dbReference type="AlphaFoldDB" id="A0A918N783"/>
<gene>
    <name evidence="1" type="ORF">GCM10007392_16080</name>
</gene>
<name>A0A918N783_9GAMM</name>
<dbReference type="Gene3D" id="3.20.20.370">
    <property type="entry name" value="Glycoside hydrolase/deacetylase"/>
    <property type="match status" value="1"/>
</dbReference>
<dbReference type="InterPro" id="IPR011330">
    <property type="entry name" value="Glyco_hydro/deAcase_b/a-brl"/>
</dbReference>
<dbReference type="Proteomes" id="UP000626148">
    <property type="component" value="Unassembled WGS sequence"/>
</dbReference>
<reference evidence="1" key="2">
    <citation type="submission" date="2020-09" db="EMBL/GenBank/DDBJ databases">
        <authorList>
            <person name="Sun Q."/>
            <person name="Kim S."/>
        </authorList>
    </citation>
    <scope>NUCLEOTIDE SEQUENCE</scope>
    <source>
        <strain evidence="1">KCTC 22169</strain>
    </source>
</reference>
<comment type="caution">
    <text evidence="1">The sequence shown here is derived from an EMBL/GenBank/DDBJ whole genome shotgun (WGS) entry which is preliminary data.</text>
</comment>
<evidence type="ECO:0000313" key="2">
    <source>
        <dbReference type="Proteomes" id="UP000626148"/>
    </source>
</evidence>
<dbReference type="SUPFAM" id="SSF88713">
    <property type="entry name" value="Glycoside hydrolase/deacetylase"/>
    <property type="match status" value="1"/>
</dbReference>
<reference evidence="1" key="1">
    <citation type="journal article" date="2014" name="Int. J. Syst. Evol. Microbiol.">
        <title>Complete genome sequence of Corynebacterium casei LMG S-19264T (=DSM 44701T), isolated from a smear-ripened cheese.</title>
        <authorList>
            <consortium name="US DOE Joint Genome Institute (JGI-PGF)"/>
            <person name="Walter F."/>
            <person name="Albersmeier A."/>
            <person name="Kalinowski J."/>
            <person name="Ruckert C."/>
        </authorList>
    </citation>
    <scope>NUCLEOTIDE SEQUENCE</scope>
    <source>
        <strain evidence="1">KCTC 22169</strain>
    </source>
</reference>
<protein>
    <recommendedName>
        <fullName evidence="3">WalW protein</fullName>
    </recommendedName>
</protein>
<accession>A0A918N783</accession>
<evidence type="ECO:0000313" key="1">
    <source>
        <dbReference type="EMBL" id="GGX49537.1"/>
    </source>
</evidence>
<sequence length="329" mass="37205">MFSQKRPIKMPSDCPPQLIVVIDTEEEFDWSADPDPNQNTVRSMEFIDRVQSIFNDYGICPCYVIDYPVASQASGTALLKKFYDAGQCEIGAHLHPWVNPPILEPISVRNMYPGNLDPELERGKLLHLRNTIADVFGEPPRVYKAGRYGFGPNTESILSELGFEIDLSLCPPVDYRSDGGPDYRQFSAEPFWFGSQPLLEIPVTGAFVGWAKGAALPIYELANRFKVLKAPAILSRLSALDRLMLSPEGFKPREHIKLARALYNQGVRTFTWSFHSSSVVPGNTIYVQEESELNEFLQAFRRFFDFFFDELGGRATTPTRLKTMMETVT</sequence>
<keyword evidence="2" id="KW-1185">Reference proteome</keyword>
<evidence type="ECO:0008006" key="3">
    <source>
        <dbReference type="Google" id="ProtNLM"/>
    </source>
</evidence>
<dbReference type="CDD" id="cd10935">
    <property type="entry name" value="CE4_WalW"/>
    <property type="match status" value="1"/>
</dbReference>
<dbReference type="EMBL" id="BMXR01000003">
    <property type="protein sequence ID" value="GGX49537.1"/>
    <property type="molecule type" value="Genomic_DNA"/>
</dbReference>
<dbReference type="GO" id="GO:0005975">
    <property type="term" value="P:carbohydrate metabolic process"/>
    <property type="evidence" value="ECO:0007669"/>
    <property type="project" value="InterPro"/>
</dbReference>